<name>A0A1K1SLU0_9BACT</name>
<dbReference type="Proteomes" id="UP001326715">
    <property type="component" value="Chromosome"/>
</dbReference>
<dbReference type="RefSeq" id="WP_072364916.1">
    <property type="nucleotide sequence ID" value="NZ_CP139972.1"/>
</dbReference>
<reference evidence="1 3" key="1">
    <citation type="submission" date="2016-11" db="EMBL/GenBank/DDBJ databases">
        <authorList>
            <person name="Jaros S."/>
            <person name="Januszkiewicz K."/>
            <person name="Wedrychowicz H."/>
        </authorList>
    </citation>
    <scope>NUCLEOTIDE SEQUENCE [LARGE SCALE GENOMIC DNA]</scope>
    <source>
        <strain evidence="1 3">DSM 784</strain>
    </source>
</reference>
<evidence type="ECO:0000313" key="4">
    <source>
        <dbReference type="Proteomes" id="UP001326715"/>
    </source>
</evidence>
<evidence type="ECO:0000313" key="3">
    <source>
        <dbReference type="Proteomes" id="UP000183788"/>
    </source>
</evidence>
<reference evidence="2 4" key="2">
    <citation type="submission" date="2023-11" db="EMBL/GenBank/DDBJ databases">
        <title>MicrobeMod: A computational toolkit for identifying prokaryotic methylation and restriction-modification with nanopore sequencing.</title>
        <authorList>
            <person name="Crits-Christoph A."/>
            <person name="Kang S.C."/>
            <person name="Lee H."/>
            <person name="Ostrov N."/>
        </authorList>
    </citation>
    <scope>NUCLEOTIDE SEQUENCE [LARGE SCALE GENOMIC DNA]</scope>
    <source>
        <strain evidence="2 4">ATCC 23090</strain>
    </source>
</reference>
<dbReference type="EMBL" id="FPIZ01000026">
    <property type="protein sequence ID" value="SFW85156.1"/>
    <property type="molecule type" value="Genomic_DNA"/>
</dbReference>
<proteinExistence type="predicted"/>
<dbReference type="AlphaFoldDB" id="A0A1K1SLU0"/>
<dbReference type="EMBL" id="CP140154">
    <property type="protein sequence ID" value="WQG90522.1"/>
    <property type="molecule type" value="Genomic_DNA"/>
</dbReference>
<evidence type="ECO:0000313" key="1">
    <source>
        <dbReference type="EMBL" id="SFW85156.1"/>
    </source>
</evidence>
<accession>A0A1K1SLU0</accession>
<evidence type="ECO:0000313" key="2">
    <source>
        <dbReference type="EMBL" id="WQG90522.1"/>
    </source>
</evidence>
<gene>
    <name evidence="1" type="ORF">SAMN05661012_05665</name>
    <name evidence="2" type="ORF">SR876_03365</name>
</gene>
<keyword evidence="4" id="KW-1185">Reference proteome</keyword>
<dbReference type="Proteomes" id="UP000183788">
    <property type="component" value="Unassembled WGS sequence"/>
</dbReference>
<organism evidence="1 3">
    <name type="scientific">Chitinophaga sancti</name>
    <dbReference type="NCBI Taxonomy" id="1004"/>
    <lineage>
        <taxon>Bacteria</taxon>
        <taxon>Pseudomonadati</taxon>
        <taxon>Bacteroidota</taxon>
        <taxon>Chitinophagia</taxon>
        <taxon>Chitinophagales</taxon>
        <taxon>Chitinophagaceae</taxon>
        <taxon>Chitinophaga</taxon>
    </lineage>
</organism>
<sequence length="368" mass="40092">MKTTISLIVCGVAFVLYCCSCQKNTDSNPPSTNPSSQKVMVSLRPGGEFSVDQSAGEIDPSAGKIASTPKMLNGGMIAKTLRDSTYYSVEIWNGTTKYALGIFDNPDSIHFLLDPAYTYRVRLIVLQKGTGHGFYHDFYEWGDTYGNPQDNGKPLFYYPIGGILQNHMDYAPNIPNFAYGFGENGTDYQTFTSDSTGQIITQPLGEATTYGGEVKAYTVDPSHPSITIPMRRLVFGIKYTCPQLTQGRLVVTFGYPNYLPGKVLYPNTIDHALGIYSAVEFLGADTLARGSGTIGTYDIIAGIKWELPDGRTYDIGSSATTLPTPGRNQLLNVHITLPVLDSSATSGNSSLSLKYSTTSWSTNTPIRF</sequence>
<dbReference type="STRING" id="1004.SAMN05661012_05665"/>
<protein>
    <submittedName>
        <fullName evidence="1">Uncharacterized protein</fullName>
    </submittedName>
</protein>
<dbReference type="OrthoDB" id="670036at2"/>